<dbReference type="Proteomes" id="UP000319848">
    <property type="component" value="Unassembled WGS sequence"/>
</dbReference>
<evidence type="ECO:0000313" key="2">
    <source>
        <dbReference type="Proteomes" id="UP000319848"/>
    </source>
</evidence>
<gene>
    <name evidence="1" type="ORF">IP98_00689</name>
</gene>
<name>A0A562M4K2_9FLAO</name>
<reference evidence="1 2" key="1">
    <citation type="journal article" date="2015" name="Stand. Genomic Sci.">
        <title>Genomic Encyclopedia of Bacterial and Archaeal Type Strains, Phase III: the genomes of soil and plant-associated and newly described type strains.</title>
        <authorList>
            <person name="Whitman W.B."/>
            <person name="Woyke T."/>
            <person name="Klenk H.P."/>
            <person name="Zhou Y."/>
            <person name="Lilburn T.G."/>
            <person name="Beck B.J."/>
            <person name="De Vos P."/>
            <person name="Vandamme P."/>
            <person name="Eisen J.A."/>
            <person name="Garrity G."/>
            <person name="Hugenholtz P."/>
            <person name="Kyrpides N.C."/>
        </authorList>
    </citation>
    <scope>NUCLEOTIDE SEQUENCE [LARGE SCALE GENOMIC DNA]</scope>
    <source>
        <strain evidence="1 2">CGMCC 1.7270</strain>
    </source>
</reference>
<protein>
    <recommendedName>
        <fullName evidence="3">Carboxypeptidase-like protein</fullName>
    </recommendedName>
</protein>
<evidence type="ECO:0000313" key="1">
    <source>
        <dbReference type="EMBL" id="TWI14718.1"/>
    </source>
</evidence>
<accession>A0A562M4K2</accession>
<sequence length="259" mass="29021">MRLNILNCCPVKIKLLFVFGLIAMVCSAQKGKLLKGQVLADVKDVQGINVVNLALRKEVATDHKGLFSITAKPGDTLLFSAVQLKSRKIVIEKEDFDYLPYLVKMEVNVTQLKEVVIQQSNISAESLGLVQKGTKTYTPAERKLRTAGDFKPIHLLAILGGSMPFDPIINKINGKTDRLKKEIVVEKHQMVQVKLGNMFDEDFLTKELNVKQEYLDGFIVYVSENPKVKQALKEKNKTLVTFLLGELAVEYNKMVADAK</sequence>
<proteinExistence type="predicted"/>
<comment type="caution">
    <text evidence="1">The sequence shown here is derived from an EMBL/GenBank/DDBJ whole genome shotgun (WGS) entry which is preliminary data.</text>
</comment>
<dbReference type="InterPro" id="IPR008969">
    <property type="entry name" value="CarboxyPept-like_regulatory"/>
</dbReference>
<organism evidence="1 2">
    <name type="scientific">Flavobacterium cauense R2A-7</name>
    <dbReference type="NCBI Taxonomy" id="1341154"/>
    <lineage>
        <taxon>Bacteria</taxon>
        <taxon>Pseudomonadati</taxon>
        <taxon>Bacteroidota</taxon>
        <taxon>Flavobacteriia</taxon>
        <taxon>Flavobacteriales</taxon>
        <taxon>Flavobacteriaceae</taxon>
        <taxon>Flavobacterium</taxon>
    </lineage>
</organism>
<evidence type="ECO:0008006" key="3">
    <source>
        <dbReference type="Google" id="ProtNLM"/>
    </source>
</evidence>
<keyword evidence="2" id="KW-1185">Reference proteome</keyword>
<dbReference type="AlphaFoldDB" id="A0A562M4K2"/>
<dbReference type="SUPFAM" id="SSF49464">
    <property type="entry name" value="Carboxypeptidase regulatory domain-like"/>
    <property type="match status" value="1"/>
</dbReference>
<dbReference type="EMBL" id="VLKQ01000002">
    <property type="protein sequence ID" value="TWI14718.1"/>
    <property type="molecule type" value="Genomic_DNA"/>
</dbReference>